<protein>
    <submittedName>
        <fullName evidence="3">Uncharacterized protein</fullName>
    </submittedName>
</protein>
<evidence type="ECO:0000313" key="4">
    <source>
        <dbReference type="Proteomes" id="UP001142489"/>
    </source>
</evidence>
<reference evidence="3" key="1">
    <citation type="journal article" date="2023" name="DNA Res.">
        <title>Chromosome-level genome assembly of Phrynocephalus forsythii using third-generation DNA sequencing and Hi-C analysis.</title>
        <authorList>
            <person name="Qi Y."/>
            <person name="Zhao W."/>
            <person name="Zhao Y."/>
            <person name="Niu C."/>
            <person name="Cao S."/>
            <person name="Zhang Y."/>
        </authorList>
    </citation>
    <scope>NUCLEOTIDE SEQUENCE</scope>
    <source>
        <tissue evidence="3">Muscle</tissue>
    </source>
</reference>
<feature type="signal peptide" evidence="2">
    <location>
        <begin position="1"/>
        <end position="24"/>
    </location>
</feature>
<gene>
    <name evidence="3" type="ORF">JRQ81_018366</name>
</gene>
<proteinExistence type="predicted"/>
<evidence type="ECO:0000313" key="3">
    <source>
        <dbReference type="EMBL" id="KAJ7322079.1"/>
    </source>
</evidence>
<feature type="chain" id="PRO_5040283801" evidence="2">
    <location>
        <begin position="25"/>
        <end position="150"/>
    </location>
</feature>
<feature type="region of interest" description="Disordered" evidence="1">
    <location>
        <begin position="69"/>
        <end position="91"/>
    </location>
</feature>
<name>A0A9Q0XQF2_9SAUR</name>
<evidence type="ECO:0000256" key="2">
    <source>
        <dbReference type="SAM" id="SignalP"/>
    </source>
</evidence>
<dbReference type="Proteomes" id="UP001142489">
    <property type="component" value="Unassembled WGS sequence"/>
</dbReference>
<evidence type="ECO:0000256" key="1">
    <source>
        <dbReference type="SAM" id="MobiDB-lite"/>
    </source>
</evidence>
<organism evidence="3 4">
    <name type="scientific">Phrynocephalus forsythii</name>
    <dbReference type="NCBI Taxonomy" id="171643"/>
    <lineage>
        <taxon>Eukaryota</taxon>
        <taxon>Metazoa</taxon>
        <taxon>Chordata</taxon>
        <taxon>Craniata</taxon>
        <taxon>Vertebrata</taxon>
        <taxon>Euteleostomi</taxon>
        <taxon>Lepidosauria</taxon>
        <taxon>Squamata</taxon>
        <taxon>Bifurcata</taxon>
        <taxon>Unidentata</taxon>
        <taxon>Episquamata</taxon>
        <taxon>Toxicofera</taxon>
        <taxon>Iguania</taxon>
        <taxon>Acrodonta</taxon>
        <taxon>Agamidae</taxon>
        <taxon>Agaminae</taxon>
        <taxon>Phrynocephalus</taxon>
    </lineage>
</organism>
<dbReference type="EMBL" id="JAPFRF010000009">
    <property type="protein sequence ID" value="KAJ7322079.1"/>
    <property type="molecule type" value="Genomic_DNA"/>
</dbReference>
<accession>A0A9Q0XQF2</accession>
<keyword evidence="4" id="KW-1185">Reference proteome</keyword>
<keyword evidence="2" id="KW-0732">Signal</keyword>
<dbReference type="AlphaFoldDB" id="A0A9Q0XQF2"/>
<comment type="caution">
    <text evidence="3">The sequence shown here is derived from an EMBL/GenBank/DDBJ whole genome shotgun (WGS) entry which is preliminary data.</text>
</comment>
<sequence>MPEGAVMRSLGLLLLLLLVATVSGTVALNAGATNQTPTSAGTRDVERNNYPPPELALLLGLVLTGAMALPEAPDTGDPALSESEGPAGGRVTLRARRRWPCGRILRGGGRRTPRFRPGCFTFVSVKPQKRPGADGKSPFVALLQNQGWAV</sequence>